<evidence type="ECO:0000256" key="1">
    <source>
        <dbReference type="SAM" id="MobiDB-lite"/>
    </source>
</evidence>
<comment type="caution">
    <text evidence="2">The sequence shown here is derived from an EMBL/GenBank/DDBJ whole genome shotgun (WGS) entry which is preliminary data.</text>
</comment>
<dbReference type="Proteomes" id="UP001244295">
    <property type="component" value="Unassembled WGS sequence"/>
</dbReference>
<name>A0AAW8DV16_9BURK</name>
<evidence type="ECO:0008006" key="4">
    <source>
        <dbReference type="Google" id="ProtNLM"/>
    </source>
</evidence>
<reference evidence="2" key="1">
    <citation type="submission" date="2023-07" db="EMBL/GenBank/DDBJ databases">
        <title>Sorghum-associated microbial communities from plants grown in Nebraska, USA.</title>
        <authorList>
            <person name="Schachtman D."/>
        </authorList>
    </citation>
    <scope>NUCLEOTIDE SEQUENCE</scope>
    <source>
        <strain evidence="2">DS2795</strain>
    </source>
</reference>
<accession>A0AAW8DV16</accession>
<feature type="region of interest" description="Disordered" evidence="1">
    <location>
        <begin position="87"/>
        <end position="142"/>
    </location>
</feature>
<dbReference type="AlphaFoldDB" id="A0AAW8DV16"/>
<proteinExistence type="predicted"/>
<dbReference type="EMBL" id="JAUSRR010000003">
    <property type="protein sequence ID" value="MDP9923301.1"/>
    <property type="molecule type" value="Genomic_DNA"/>
</dbReference>
<evidence type="ECO:0000313" key="3">
    <source>
        <dbReference type="Proteomes" id="UP001244295"/>
    </source>
</evidence>
<protein>
    <recommendedName>
        <fullName evidence="4">Poly(3-hydroxyalkanoate) polymerase subunit PhaE</fullName>
    </recommendedName>
</protein>
<gene>
    <name evidence="2" type="ORF">J2W25_002322</name>
</gene>
<evidence type="ECO:0000313" key="2">
    <source>
        <dbReference type="EMBL" id="MDP9923301.1"/>
    </source>
</evidence>
<organism evidence="2 3">
    <name type="scientific">Variovorax boronicumulans</name>
    <dbReference type="NCBI Taxonomy" id="436515"/>
    <lineage>
        <taxon>Bacteria</taxon>
        <taxon>Pseudomonadati</taxon>
        <taxon>Pseudomonadota</taxon>
        <taxon>Betaproteobacteria</taxon>
        <taxon>Burkholderiales</taxon>
        <taxon>Comamonadaceae</taxon>
        <taxon>Variovorax</taxon>
    </lineage>
</organism>
<feature type="compositionally biased region" description="Basic residues" evidence="1">
    <location>
        <begin position="131"/>
        <end position="142"/>
    </location>
</feature>
<sequence length="142" mass="15349">MASSLFPDPLQLWREALTKLEGEVNALATGSTQSQEAVRSLHQLSSASQGVQQMVEKAIGAYLRRANLPSRKEMMELAQSLQRIEDKVDRLLPPQVPAVPRPARTRRPSGAAQMPTPAASAPPPIATPAPRSKRRAAPRAKG</sequence>
<dbReference type="RefSeq" id="WP_307636820.1">
    <property type="nucleotide sequence ID" value="NZ_JAUSRR010000003.1"/>
</dbReference>